<keyword evidence="4" id="KW-0862">Zinc</keyword>
<feature type="domain" description="DC1" evidence="6">
    <location>
        <begin position="19"/>
        <end position="67"/>
    </location>
</feature>
<evidence type="ECO:0000256" key="5">
    <source>
        <dbReference type="SAM" id="MobiDB-lite"/>
    </source>
</evidence>
<protein>
    <recommendedName>
        <fullName evidence="6">DC1 domain-containing protein</fullName>
    </recommendedName>
</protein>
<keyword evidence="1" id="KW-0479">Metal-binding</keyword>
<evidence type="ECO:0000256" key="4">
    <source>
        <dbReference type="ARBA" id="ARBA00022833"/>
    </source>
</evidence>
<evidence type="ECO:0000259" key="6">
    <source>
        <dbReference type="Pfam" id="PF03107"/>
    </source>
</evidence>
<reference evidence="7" key="1">
    <citation type="submission" date="2022-04" db="EMBL/GenBank/DDBJ databases">
        <title>A functionally conserved STORR gene fusion in Papaver species that diverged 16.8 million years ago.</title>
        <authorList>
            <person name="Catania T."/>
        </authorList>
    </citation>
    <scope>NUCLEOTIDE SEQUENCE</scope>
    <source>
        <strain evidence="7">S-188037</strain>
    </source>
</reference>
<accession>A0AAD4TAK2</accession>
<evidence type="ECO:0000313" key="7">
    <source>
        <dbReference type="EMBL" id="KAI3945767.1"/>
    </source>
</evidence>
<comment type="caution">
    <text evidence="7">The sequence shown here is derived from an EMBL/GenBank/DDBJ whole genome shotgun (WGS) entry which is preliminary data.</text>
</comment>
<name>A0AAD4TAK2_9MAGN</name>
<evidence type="ECO:0000256" key="2">
    <source>
        <dbReference type="ARBA" id="ARBA00022737"/>
    </source>
</evidence>
<dbReference type="SUPFAM" id="SSF57889">
    <property type="entry name" value="Cysteine-rich domain"/>
    <property type="match status" value="2"/>
</dbReference>
<evidence type="ECO:0000256" key="3">
    <source>
        <dbReference type="ARBA" id="ARBA00022771"/>
    </source>
</evidence>
<keyword evidence="3" id="KW-0863">Zinc-finger</keyword>
<keyword evidence="2" id="KW-0677">Repeat</keyword>
<dbReference type="Gene3D" id="3.30.60.90">
    <property type="match status" value="1"/>
</dbReference>
<proteinExistence type="predicted"/>
<keyword evidence="8" id="KW-1185">Reference proteome</keyword>
<organism evidence="7 8">
    <name type="scientific">Papaver atlanticum</name>
    <dbReference type="NCBI Taxonomy" id="357466"/>
    <lineage>
        <taxon>Eukaryota</taxon>
        <taxon>Viridiplantae</taxon>
        <taxon>Streptophyta</taxon>
        <taxon>Embryophyta</taxon>
        <taxon>Tracheophyta</taxon>
        <taxon>Spermatophyta</taxon>
        <taxon>Magnoliopsida</taxon>
        <taxon>Ranunculales</taxon>
        <taxon>Papaveraceae</taxon>
        <taxon>Papaveroideae</taxon>
        <taxon>Papaver</taxon>
    </lineage>
</organism>
<dbReference type="InterPro" id="IPR043145">
    <property type="entry name" value="Znf_ZZ_sf"/>
</dbReference>
<dbReference type="GO" id="GO:0008270">
    <property type="term" value="F:zinc ion binding"/>
    <property type="evidence" value="ECO:0007669"/>
    <property type="project" value="UniProtKB-KW"/>
</dbReference>
<evidence type="ECO:0000313" key="8">
    <source>
        <dbReference type="Proteomes" id="UP001202328"/>
    </source>
</evidence>
<feature type="region of interest" description="Disordered" evidence="5">
    <location>
        <begin position="194"/>
        <end position="218"/>
    </location>
</feature>
<dbReference type="AlphaFoldDB" id="A0AAD4TAK2"/>
<dbReference type="InterPro" id="IPR004146">
    <property type="entry name" value="DC1"/>
</dbReference>
<dbReference type="PANTHER" id="PTHR47841">
    <property type="entry name" value="DIACYLGLYCEROL KINASE THETA-LIKE-RELATED"/>
    <property type="match status" value="1"/>
</dbReference>
<dbReference type="Proteomes" id="UP001202328">
    <property type="component" value="Unassembled WGS sequence"/>
</dbReference>
<dbReference type="InterPro" id="IPR046349">
    <property type="entry name" value="C1-like_sf"/>
</dbReference>
<gene>
    <name evidence="7" type="ORF">MKW98_023041</name>
</gene>
<dbReference type="Pfam" id="PF03107">
    <property type="entry name" value="C1_2"/>
    <property type="match status" value="1"/>
</dbReference>
<sequence>MAPVKKTSLAGGNETLRHFTHPHVLFREALDQTVYTTNRFGCDGCGMDGSGIRYHCKQCAFDLHEDCGTCPEYLTSNFHPNHELERIWEGLDEDYGQLRPCNVCGDQVKGLFYKCSSGAAERSYNEDGGHYFFIHPTCSKLPSQVSLKLQSVPIIPDAPCAICRDAVSSSSWSYRSDPPCNLNIHPQCVTLPHDNHQIHHHHGGSGTSRSSQQQVADAAAAEEELAAAMITAKMQAKSRKFMLKLI</sequence>
<evidence type="ECO:0000256" key="1">
    <source>
        <dbReference type="ARBA" id="ARBA00022723"/>
    </source>
</evidence>
<feature type="compositionally biased region" description="Low complexity" evidence="5">
    <location>
        <begin position="207"/>
        <end position="218"/>
    </location>
</feature>
<dbReference type="PANTHER" id="PTHR47841:SF7">
    <property type="entry name" value="CYSTEINE_HISTIDINE-RICH C1 DOMAIN PROTEIN"/>
    <property type="match status" value="1"/>
</dbReference>
<dbReference type="EMBL" id="JAJJMB010003726">
    <property type="protein sequence ID" value="KAI3945767.1"/>
    <property type="molecule type" value="Genomic_DNA"/>
</dbReference>